<evidence type="ECO:0000313" key="3">
    <source>
        <dbReference type="EMBL" id="ROU13311.1"/>
    </source>
</evidence>
<feature type="chain" id="PRO_5018173242" evidence="2">
    <location>
        <begin position="22"/>
        <end position="464"/>
    </location>
</feature>
<reference evidence="3 4" key="1">
    <citation type="submission" date="2018-10" db="EMBL/GenBank/DDBJ databases">
        <title>Horizontal transference of carbapenem resistance between Klebsiella pneumoniae and Kluyvera ascorbata during abdominal infection: a case report.</title>
        <authorList>
            <person name="Raro O.H.F."/>
            <person name="Lima-Morales D."/>
            <person name="Barth A.L."/>
            <person name="Paim T.G.S."/>
            <person name="Mott M.P."/>
            <person name="Riche C.V.W."/>
            <person name="Teixeira U.F."/>
            <person name="Waechter F."/>
            <person name="Dias C.A.G."/>
        </authorList>
    </citation>
    <scope>NUCLEOTIDE SEQUENCE [LARGE SCALE GENOMIC DNA]</scope>
    <source>
        <strain evidence="3 4">OT2</strain>
    </source>
</reference>
<dbReference type="RefSeq" id="WP_123651604.1">
    <property type="nucleotide sequence ID" value="NZ_RHFN01000013.1"/>
</dbReference>
<dbReference type="OrthoDB" id="5622860at2"/>
<dbReference type="InterPro" id="IPR016963">
    <property type="entry name" value="Glycoporin_RafY"/>
</dbReference>
<gene>
    <name evidence="3" type="ORF">EB837_13725</name>
</gene>
<dbReference type="Pfam" id="PF16966">
    <property type="entry name" value="Porin_8"/>
    <property type="match status" value="1"/>
</dbReference>
<dbReference type="EMBL" id="RHFN01000013">
    <property type="protein sequence ID" value="ROU13311.1"/>
    <property type="molecule type" value="Genomic_DNA"/>
</dbReference>
<sequence length="464" mass="51874">MKKSTLSLAIGLLLVTNTGFAKTTNLTLEQRLAQLESRLEAAEGRAAKAEQQVETLRVQQAAEIKEIKAAQGNTPVNGQASAEETHINANNPNLILSGYGDLKIYGDVEFNMDAESKHGLLAMTNPNYDGDATNEKWDVNGRILLGFDGMRQLNNGYFAGFSAQPLGDLSGTVNIDDAVFFFGKEDDWKIKVGRFEAYDMFPLNQDTFVEHSGNTANDLYDDGSGYIYMMKEGRGRSDAGGNFLMSKQIDDWYFELNTLLEDGTSLYNDGDYHGRSMEQQKNVAYLRPVIAWSPTDELTVSAAMESNVVNNAYGYTNKKGEFVDQSDRTGYGMTMTWNGLKSDPDNGVVVNLNTAYLDADNEQDFTAAANVLWKRFELGYIYAHNKIDDYSGVVCDNDCWINDEGTYDIHTIHASYQFANVMDMQNFNIYLGTYYSILNSDGDDHNGDGSDDRYGARVRFKYYF</sequence>
<dbReference type="Proteomes" id="UP000268051">
    <property type="component" value="Unassembled WGS sequence"/>
</dbReference>
<evidence type="ECO:0000256" key="2">
    <source>
        <dbReference type="SAM" id="SignalP"/>
    </source>
</evidence>
<keyword evidence="2" id="KW-0732">Signal</keyword>
<name>A0A3N2S137_9ENTR</name>
<feature type="coiled-coil region" evidence="1">
    <location>
        <begin position="25"/>
        <end position="66"/>
    </location>
</feature>
<feature type="signal peptide" evidence="2">
    <location>
        <begin position="1"/>
        <end position="21"/>
    </location>
</feature>
<protein>
    <submittedName>
        <fullName evidence="3">Porin</fullName>
    </submittedName>
</protein>
<evidence type="ECO:0000313" key="4">
    <source>
        <dbReference type="Proteomes" id="UP000268051"/>
    </source>
</evidence>
<dbReference type="SUPFAM" id="SSF56935">
    <property type="entry name" value="Porins"/>
    <property type="match status" value="1"/>
</dbReference>
<dbReference type="AlphaFoldDB" id="A0A3N2S137"/>
<accession>A0A3N2S137</accession>
<keyword evidence="1" id="KW-0175">Coiled coil</keyword>
<comment type="caution">
    <text evidence="3">The sequence shown here is derived from an EMBL/GenBank/DDBJ whole genome shotgun (WGS) entry which is preliminary data.</text>
</comment>
<evidence type="ECO:0000256" key="1">
    <source>
        <dbReference type="SAM" id="Coils"/>
    </source>
</evidence>
<proteinExistence type="predicted"/>
<organism evidence="3 4">
    <name type="scientific">Kluyvera ascorbata</name>
    <dbReference type="NCBI Taxonomy" id="51288"/>
    <lineage>
        <taxon>Bacteria</taxon>
        <taxon>Pseudomonadati</taxon>
        <taxon>Pseudomonadota</taxon>
        <taxon>Gammaproteobacteria</taxon>
        <taxon>Enterobacterales</taxon>
        <taxon>Enterobacteriaceae</taxon>
        <taxon>Kluyvera</taxon>
    </lineage>
</organism>